<dbReference type="InterPro" id="IPR016032">
    <property type="entry name" value="Sig_transdc_resp-reg_C-effctor"/>
</dbReference>
<dbReference type="InterPro" id="IPR036388">
    <property type="entry name" value="WH-like_DNA-bd_sf"/>
</dbReference>
<reference evidence="5" key="1">
    <citation type="journal article" date="2019" name="Int. J. Syst. Evol. Microbiol.">
        <title>The Global Catalogue of Microorganisms (GCM) 10K type strain sequencing project: providing services to taxonomists for standard genome sequencing and annotation.</title>
        <authorList>
            <consortium name="The Broad Institute Genomics Platform"/>
            <consortium name="The Broad Institute Genome Sequencing Center for Infectious Disease"/>
            <person name="Wu L."/>
            <person name="Ma J."/>
        </authorList>
    </citation>
    <scope>NUCLEOTIDE SEQUENCE [LARGE SCALE GENOMIC DNA]</scope>
    <source>
        <strain evidence="5">CCUG 30340</strain>
    </source>
</reference>
<comment type="caution">
    <text evidence="4">The sequence shown here is derived from an EMBL/GenBank/DDBJ whole genome shotgun (WGS) entry which is preliminary data.</text>
</comment>
<dbReference type="InterPro" id="IPR013656">
    <property type="entry name" value="PAS_4"/>
</dbReference>
<dbReference type="EMBL" id="JBHSHD010000001">
    <property type="protein sequence ID" value="MFC4818747.1"/>
    <property type="molecule type" value="Genomic_DNA"/>
</dbReference>
<keyword evidence="5" id="KW-1185">Reference proteome</keyword>
<dbReference type="CDD" id="cd06170">
    <property type="entry name" value="LuxR_C_like"/>
    <property type="match status" value="1"/>
</dbReference>
<dbReference type="NCBIfam" id="TIGR00229">
    <property type="entry name" value="sensory_box"/>
    <property type="match status" value="2"/>
</dbReference>
<evidence type="ECO:0000313" key="5">
    <source>
        <dbReference type="Proteomes" id="UP001595886"/>
    </source>
</evidence>
<dbReference type="PANTHER" id="PTHR43214">
    <property type="entry name" value="TWO-COMPONENT RESPONSE REGULATOR"/>
    <property type="match status" value="1"/>
</dbReference>
<dbReference type="Proteomes" id="UP001595886">
    <property type="component" value="Unassembled WGS sequence"/>
</dbReference>
<keyword evidence="1" id="KW-0238">DNA-binding</keyword>
<dbReference type="Gene3D" id="3.30.450.20">
    <property type="entry name" value="PAS domain"/>
    <property type="match status" value="3"/>
</dbReference>
<dbReference type="InterPro" id="IPR000014">
    <property type="entry name" value="PAS"/>
</dbReference>
<dbReference type="InterPro" id="IPR039420">
    <property type="entry name" value="WalR-like"/>
</dbReference>
<dbReference type="InterPro" id="IPR035965">
    <property type="entry name" value="PAS-like_dom_sf"/>
</dbReference>
<evidence type="ECO:0000259" key="2">
    <source>
        <dbReference type="PROSITE" id="PS50043"/>
    </source>
</evidence>
<dbReference type="InterPro" id="IPR000700">
    <property type="entry name" value="PAS-assoc_C"/>
</dbReference>
<dbReference type="CDD" id="cd00130">
    <property type="entry name" value="PAS"/>
    <property type="match status" value="2"/>
</dbReference>
<dbReference type="SUPFAM" id="SSF55785">
    <property type="entry name" value="PYP-like sensor domain (PAS domain)"/>
    <property type="match status" value="3"/>
</dbReference>
<dbReference type="PANTHER" id="PTHR43214:SF38">
    <property type="entry name" value="NITRATE_NITRITE RESPONSE REGULATOR PROTEIN NARL"/>
    <property type="match status" value="1"/>
</dbReference>
<gene>
    <name evidence="4" type="ORF">ACFO6Q_00310</name>
</gene>
<dbReference type="PROSITE" id="PS50043">
    <property type="entry name" value="HTH_LUXR_2"/>
    <property type="match status" value="1"/>
</dbReference>
<feature type="domain" description="HTH luxR-type" evidence="2">
    <location>
        <begin position="420"/>
        <end position="485"/>
    </location>
</feature>
<dbReference type="SMART" id="SM00421">
    <property type="entry name" value="HTH_LUXR"/>
    <property type="match status" value="1"/>
</dbReference>
<name>A0ABV9QPA5_9GAMM</name>
<evidence type="ECO:0000313" key="4">
    <source>
        <dbReference type="EMBL" id="MFC4818747.1"/>
    </source>
</evidence>
<dbReference type="Pfam" id="PF00196">
    <property type="entry name" value="GerE"/>
    <property type="match status" value="1"/>
</dbReference>
<evidence type="ECO:0000259" key="3">
    <source>
        <dbReference type="PROSITE" id="PS50113"/>
    </source>
</evidence>
<organism evidence="4 5">
    <name type="scientific">Dokdonella ginsengisoli</name>
    <dbReference type="NCBI Taxonomy" id="363846"/>
    <lineage>
        <taxon>Bacteria</taxon>
        <taxon>Pseudomonadati</taxon>
        <taxon>Pseudomonadota</taxon>
        <taxon>Gammaproteobacteria</taxon>
        <taxon>Lysobacterales</taxon>
        <taxon>Rhodanobacteraceae</taxon>
        <taxon>Dokdonella</taxon>
    </lineage>
</organism>
<protein>
    <submittedName>
        <fullName evidence="4">PAS domain S-box protein</fullName>
    </submittedName>
</protein>
<feature type="domain" description="PAC" evidence="3">
    <location>
        <begin position="92"/>
        <end position="146"/>
    </location>
</feature>
<dbReference type="Pfam" id="PF13426">
    <property type="entry name" value="PAS_9"/>
    <property type="match status" value="2"/>
</dbReference>
<accession>A0ABV9QPA5</accession>
<dbReference type="SMART" id="SM00091">
    <property type="entry name" value="PAS"/>
    <property type="match status" value="3"/>
</dbReference>
<proteinExistence type="predicted"/>
<dbReference type="InterPro" id="IPR000792">
    <property type="entry name" value="Tscrpt_reg_LuxR_C"/>
</dbReference>
<dbReference type="PROSITE" id="PS50113">
    <property type="entry name" value="PAC"/>
    <property type="match status" value="1"/>
</dbReference>
<dbReference type="RefSeq" id="WP_380018476.1">
    <property type="nucleotide sequence ID" value="NZ_JBHSHD010000001.1"/>
</dbReference>
<evidence type="ECO:0000256" key="1">
    <source>
        <dbReference type="ARBA" id="ARBA00023125"/>
    </source>
</evidence>
<dbReference type="PRINTS" id="PR00038">
    <property type="entry name" value="HTHLUXR"/>
</dbReference>
<sequence>MPSRTRKPPVDRHQLQQIVSGLSEGIVLIDPAGAVVWANETALAIHGVETLAQFGESAAAYARTFRLRYRNHHELPVAQYPIRRALRAEAFADLVVEVTRRDDLDFCRIHQVRSLALTDAAGDVESLVLAIQDVSERYEAEQRFERTFAANPAPALICRVADLRYVKVNDGFLEMTGYRREDVLDHSAYEIDVLEDAPQRDAAIADLHAGRTIAQTEATLKLPDGSSKFVIVAGQPIPLGEEECVLFTFIDLDLRKKAEDALRHSERRFATAFRLAPVPMMLTTLSPARLIEVNEAFLAGTGYPKDQLTGGDATELAVWQDARVFAALLAQVERSGSVRGREMALSSRDGSTIDCLASAEAVSIDDQPCALCAFQDITQRKRSEAELITAIEAVMQDASWFSRTVIEKLALARRSGSKDGQGELADLTPREREVLGLICEGLSDADIARTLRMSRHTVRNHVATIYSKIDVHRRSAAVVWARERGIVGYEPPAKRTRRTPK</sequence>
<dbReference type="Gene3D" id="1.10.10.10">
    <property type="entry name" value="Winged helix-like DNA-binding domain superfamily/Winged helix DNA-binding domain"/>
    <property type="match status" value="1"/>
</dbReference>
<dbReference type="SUPFAM" id="SSF46894">
    <property type="entry name" value="C-terminal effector domain of the bipartite response regulators"/>
    <property type="match status" value="1"/>
</dbReference>
<dbReference type="Pfam" id="PF08448">
    <property type="entry name" value="PAS_4"/>
    <property type="match status" value="1"/>
</dbReference>